<keyword evidence="2" id="KW-0805">Transcription regulation</keyword>
<keyword evidence="4" id="KW-0804">Transcription</keyword>
<dbReference type="InterPro" id="IPR036388">
    <property type="entry name" value="WH-like_DNA-bd_sf"/>
</dbReference>
<organism evidence="5 6">
    <name type="scientific">Epilithonimonas lactis</name>
    <dbReference type="NCBI Taxonomy" id="421072"/>
    <lineage>
        <taxon>Bacteria</taxon>
        <taxon>Pseudomonadati</taxon>
        <taxon>Bacteroidota</taxon>
        <taxon>Flavobacteriia</taxon>
        <taxon>Flavobacteriales</taxon>
        <taxon>Weeksellaceae</taxon>
        <taxon>Chryseobacterium group</taxon>
        <taxon>Epilithonimonas</taxon>
    </lineage>
</organism>
<dbReference type="NCBIfam" id="TIGR02937">
    <property type="entry name" value="sigma70-ECF"/>
    <property type="match status" value="1"/>
</dbReference>
<comment type="similarity">
    <text evidence="1">Belongs to the sigma-70 factor family. ECF subfamily.</text>
</comment>
<proteinExistence type="inferred from homology"/>
<reference evidence="5 6" key="1">
    <citation type="submission" date="2014-07" db="EMBL/GenBank/DDBJ databases">
        <title>Epilithonimonas lactis LMG 22401 Genome.</title>
        <authorList>
            <person name="Pipes S.E."/>
            <person name="Stropko S.J."/>
        </authorList>
    </citation>
    <scope>NUCLEOTIDE SEQUENCE [LARGE SCALE GENOMIC DNA]</scope>
    <source>
        <strain evidence="5 6">LMG 24401</strain>
    </source>
</reference>
<evidence type="ECO:0000313" key="5">
    <source>
        <dbReference type="EMBL" id="KFC20754.1"/>
    </source>
</evidence>
<dbReference type="Gene3D" id="1.10.10.10">
    <property type="entry name" value="Winged helix-like DNA-binding domain superfamily/Winged helix DNA-binding domain"/>
    <property type="match status" value="1"/>
</dbReference>
<dbReference type="OrthoDB" id="759001at2"/>
<keyword evidence="6" id="KW-1185">Reference proteome</keyword>
<dbReference type="AlphaFoldDB" id="A0A085BE59"/>
<evidence type="ECO:0000313" key="6">
    <source>
        <dbReference type="Proteomes" id="UP000028623"/>
    </source>
</evidence>
<accession>A0A085BE59</accession>
<evidence type="ECO:0000256" key="4">
    <source>
        <dbReference type="ARBA" id="ARBA00023163"/>
    </source>
</evidence>
<dbReference type="STRING" id="421072.SAMN04488097_0053"/>
<dbReference type="InterPro" id="IPR013324">
    <property type="entry name" value="RNA_pol_sigma_r3/r4-like"/>
</dbReference>
<dbReference type="RefSeq" id="WP_051879952.1">
    <property type="nucleotide sequence ID" value="NZ_FOFI01000001.1"/>
</dbReference>
<evidence type="ECO:0000256" key="2">
    <source>
        <dbReference type="ARBA" id="ARBA00023015"/>
    </source>
</evidence>
<dbReference type="Gene3D" id="1.10.1740.10">
    <property type="match status" value="1"/>
</dbReference>
<dbReference type="PANTHER" id="PTHR43133:SF46">
    <property type="entry name" value="RNA POLYMERASE SIGMA-70 FACTOR ECF SUBFAMILY"/>
    <property type="match status" value="1"/>
</dbReference>
<sequence>MKRTDSLPRKLSNLQLYELLKKGNPTALEHIHLRHKRLLFWLGLQVLKDDFVVDTIVQDTFLKLWLHRDTIESPDHIIGFLRFVMKRDCIAYVTAPRNKFTRLMASLDSFENYQEYLAGYDPLKDKEFLHSHESDQKKFDEITKVLPVLNPKRKHLIELCLEYGFQYKSIAEAMGSSVTSISTEVSKAINDLRKILKVTSFEQSQEKVFDKEKQTEKLSNQQLDIIKRRFEQKSSFAVIAKELKLPEKEVHREFLYAYQQLQNQNCSKIPL</sequence>
<dbReference type="Proteomes" id="UP000028623">
    <property type="component" value="Unassembled WGS sequence"/>
</dbReference>
<dbReference type="InterPro" id="IPR039425">
    <property type="entry name" value="RNA_pol_sigma-70-like"/>
</dbReference>
<name>A0A085BE59_9FLAO</name>
<dbReference type="InterPro" id="IPR014284">
    <property type="entry name" value="RNA_pol_sigma-70_dom"/>
</dbReference>
<dbReference type="InterPro" id="IPR013325">
    <property type="entry name" value="RNA_pol_sigma_r2"/>
</dbReference>
<keyword evidence="3" id="KW-0731">Sigma factor</keyword>
<gene>
    <name evidence="5" type="ORF">IO89_10910</name>
</gene>
<dbReference type="GO" id="GO:0006352">
    <property type="term" value="P:DNA-templated transcription initiation"/>
    <property type="evidence" value="ECO:0007669"/>
    <property type="project" value="InterPro"/>
</dbReference>
<dbReference type="GO" id="GO:0016987">
    <property type="term" value="F:sigma factor activity"/>
    <property type="evidence" value="ECO:0007669"/>
    <property type="project" value="UniProtKB-KW"/>
</dbReference>
<comment type="caution">
    <text evidence="5">The sequence shown here is derived from an EMBL/GenBank/DDBJ whole genome shotgun (WGS) entry which is preliminary data.</text>
</comment>
<dbReference type="SUPFAM" id="SSF88659">
    <property type="entry name" value="Sigma3 and sigma4 domains of RNA polymerase sigma factors"/>
    <property type="match status" value="1"/>
</dbReference>
<dbReference type="SUPFAM" id="SSF88946">
    <property type="entry name" value="Sigma2 domain of RNA polymerase sigma factors"/>
    <property type="match status" value="1"/>
</dbReference>
<evidence type="ECO:0000256" key="1">
    <source>
        <dbReference type="ARBA" id="ARBA00010641"/>
    </source>
</evidence>
<dbReference type="eggNOG" id="COG1595">
    <property type="taxonomic scope" value="Bacteria"/>
</dbReference>
<protein>
    <submittedName>
        <fullName evidence="5">RNA polymerase</fullName>
    </submittedName>
</protein>
<evidence type="ECO:0000256" key="3">
    <source>
        <dbReference type="ARBA" id="ARBA00023082"/>
    </source>
</evidence>
<dbReference type="EMBL" id="JPLY01000004">
    <property type="protein sequence ID" value="KFC20754.1"/>
    <property type="molecule type" value="Genomic_DNA"/>
</dbReference>
<dbReference type="PANTHER" id="PTHR43133">
    <property type="entry name" value="RNA POLYMERASE ECF-TYPE SIGMA FACTO"/>
    <property type="match status" value="1"/>
</dbReference>